<keyword evidence="2" id="KW-1185">Reference proteome</keyword>
<dbReference type="InterPro" id="IPR040256">
    <property type="entry name" value="At4g02000-like"/>
</dbReference>
<dbReference type="EMBL" id="JABEZW010226534">
    <property type="protein sequence ID" value="MBA0787811.1"/>
    <property type="molecule type" value="Genomic_DNA"/>
</dbReference>
<reference evidence="1 2" key="1">
    <citation type="journal article" date="2019" name="Genome Biol. Evol.">
        <title>Insights into the evolution of the New World diploid cottons (Gossypium, subgenus Houzingenia) based on genome sequencing.</title>
        <authorList>
            <person name="Grover C.E."/>
            <person name="Arick M.A. 2nd"/>
            <person name="Thrash A."/>
            <person name="Conover J.L."/>
            <person name="Sanders W.S."/>
            <person name="Peterson D.G."/>
            <person name="Frelichowski J.E."/>
            <person name="Scheffler J.A."/>
            <person name="Scheffler B.E."/>
            <person name="Wendel J.F."/>
        </authorList>
    </citation>
    <scope>NUCLEOTIDE SEQUENCE [LARGE SCALE GENOMIC DNA]</scope>
    <source>
        <strain evidence="1">8</strain>
        <tissue evidence="1">Leaf</tissue>
    </source>
</reference>
<comment type="caution">
    <text evidence="1">The sequence shown here is derived from an EMBL/GenBank/DDBJ whole genome shotgun (WGS) entry which is preliminary data.</text>
</comment>
<sequence>MTNEINELLERLKFSEEESVQVISTNDDNNVQGFESWAVGKIMAKEPPNREAMYRVFKSLWYTKEEVDFVALKEWVIIVKFGCLEDRSRILNLMPWLLFSMLPFEKGKNIDTYEFWMSPFWLRVYNIPLELLDRQMALDIGNALGEIVEIDWKDRYGGWTEFMRLKVKIDVSKPEGHILVPSLGYVSATSVRHEYFKKNQEWQQHDHSQLEGSLHFAAEGNNGTVPKFNTSMLLEYLVVRKQTHLGPLYENNVL</sequence>
<accession>A0A7J9FRM9</accession>
<name>A0A7J9FRM9_9ROSI</name>
<evidence type="ECO:0000313" key="1">
    <source>
        <dbReference type="EMBL" id="MBA0787811.1"/>
    </source>
</evidence>
<dbReference type="PANTHER" id="PTHR31286:SF178">
    <property type="entry name" value="DUF4283 DOMAIN-CONTAINING PROTEIN"/>
    <property type="match status" value="1"/>
</dbReference>
<dbReference type="PANTHER" id="PTHR31286">
    <property type="entry name" value="GLYCINE-RICH CELL WALL STRUCTURAL PROTEIN 1.8-LIKE"/>
    <property type="match status" value="1"/>
</dbReference>
<evidence type="ECO:0000313" key="2">
    <source>
        <dbReference type="Proteomes" id="UP000593568"/>
    </source>
</evidence>
<organism evidence="1 2">
    <name type="scientific">Gossypium trilobum</name>
    <dbReference type="NCBI Taxonomy" id="34281"/>
    <lineage>
        <taxon>Eukaryota</taxon>
        <taxon>Viridiplantae</taxon>
        <taxon>Streptophyta</taxon>
        <taxon>Embryophyta</taxon>
        <taxon>Tracheophyta</taxon>
        <taxon>Spermatophyta</taxon>
        <taxon>Magnoliopsida</taxon>
        <taxon>eudicotyledons</taxon>
        <taxon>Gunneridae</taxon>
        <taxon>Pentapetalae</taxon>
        <taxon>rosids</taxon>
        <taxon>malvids</taxon>
        <taxon>Malvales</taxon>
        <taxon>Malvaceae</taxon>
        <taxon>Malvoideae</taxon>
        <taxon>Gossypium</taxon>
    </lineage>
</organism>
<proteinExistence type="predicted"/>
<dbReference type="Proteomes" id="UP000593568">
    <property type="component" value="Unassembled WGS sequence"/>
</dbReference>
<gene>
    <name evidence="1" type="ORF">Gotri_026548</name>
</gene>
<dbReference type="AlphaFoldDB" id="A0A7J9FRM9"/>
<evidence type="ECO:0008006" key="3">
    <source>
        <dbReference type="Google" id="ProtNLM"/>
    </source>
</evidence>
<protein>
    <recommendedName>
        <fullName evidence="3">DUF4283 domain-containing protein</fullName>
    </recommendedName>
</protein>